<dbReference type="AlphaFoldDB" id="A0A9W8LS75"/>
<organism evidence="3 4">
    <name type="scientific">Coemansia guatemalensis</name>
    <dbReference type="NCBI Taxonomy" id="2761395"/>
    <lineage>
        <taxon>Eukaryota</taxon>
        <taxon>Fungi</taxon>
        <taxon>Fungi incertae sedis</taxon>
        <taxon>Zoopagomycota</taxon>
        <taxon>Kickxellomycotina</taxon>
        <taxon>Kickxellomycetes</taxon>
        <taxon>Kickxellales</taxon>
        <taxon>Kickxellaceae</taxon>
        <taxon>Coemansia</taxon>
    </lineage>
</organism>
<dbReference type="InterPro" id="IPR011009">
    <property type="entry name" value="Kinase-like_dom_sf"/>
</dbReference>
<dbReference type="PANTHER" id="PTHR38248:SF2">
    <property type="entry name" value="FUNK1 11"/>
    <property type="match status" value="1"/>
</dbReference>
<accession>A0A9W8LS75</accession>
<keyword evidence="4" id="KW-1185">Reference proteome</keyword>
<protein>
    <recommendedName>
        <fullName evidence="2">Fungal-type protein kinase domain-containing protein</fullName>
    </recommendedName>
</protein>
<dbReference type="InterPro" id="IPR040976">
    <property type="entry name" value="Pkinase_fungal"/>
</dbReference>
<comment type="caution">
    <text evidence="3">The sequence shown here is derived from an EMBL/GenBank/DDBJ whole genome shotgun (WGS) entry which is preliminary data.</text>
</comment>
<feature type="domain" description="Fungal-type protein kinase" evidence="2">
    <location>
        <begin position="227"/>
        <end position="602"/>
    </location>
</feature>
<reference evidence="3" key="1">
    <citation type="submission" date="2022-07" db="EMBL/GenBank/DDBJ databases">
        <title>Phylogenomic reconstructions and comparative analyses of Kickxellomycotina fungi.</title>
        <authorList>
            <person name="Reynolds N.K."/>
            <person name="Stajich J.E."/>
            <person name="Barry K."/>
            <person name="Grigoriev I.V."/>
            <person name="Crous P."/>
            <person name="Smith M.E."/>
        </authorList>
    </citation>
    <scope>NUCLEOTIDE SEQUENCE</scope>
    <source>
        <strain evidence="3">NRRL 1565</strain>
    </source>
</reference>
<dbReference type="Gene3D" id="1.10.510.10">
    <property type="entry name" value="Transferase(Phosphotransferase) domain 1"/>
    <property type="match status" value="1"/>
</dbReference>
<proteinExistence type="predicted"/>
<sequence>MSPAKKTSGQIGSITGRGVSSEQMKTSRAEEAESDYNTYFREGIANVIDMADPCDRRYQATAAQVAIDIARDLEARITVSGTPDSCSSSSSSETIPIARADISESMPGKTKLADNKDLANVRSLCTDKGFRNEAALSKLFASFIRCVARRVTAPLEKSAIKPDDYVSPRRLVFPVVQMDFKCRDASADERIDIGIACASPDKAVEDLCPTDTLDAGYQAAFRDKPGYVDLLMIVEAKHLPSSTMKAHMQLFRYTRMLYQTQHDRQLAWGMVICGTHVQVCLFTPTDVLASESLVLTTPGGRAQLVKLFVNLSFCERHQLGYDPTIVYLPELQCWRIQVPENDDNDSEKDFNPRFRMYYSNTMVVTAGRLCGRHTRCFLAVSDPPSADNPIECMDHKVIVKDAWPESNVDVVEDARDEIRFLRKIRRKLAGSSEVAGKYPIIKAGGRVYIQQSEGSKWKLDMVRGHPPSPRQGAPPDVVCPVRVHKRVVISPVGQPLNKLNSVYELVIVIADAMRCHAEIVSKCGVLHRDISWNNILFRREAESVQGMLIDFDCALDLANPGTCLQTEFTGTGPFMSIINLECSTVPQSALNDWELVVHLLCWYGVFGLNGRTEPANLNSRRRIHGWVEGEAMQMADAKRNDLDSRKNFGRITRDFCPKINPVFKKGCLLTDLVHTL</sequence>
<dbReference type="Pfam" id="PF17667">
    <property type="entry name" value="Pkinase_fungal"/>
    <property type="match status" value="1"/>
</dbReference>
<evidence type="ECO:0000313" key="4">
    <source>
        <dbReference type="Proteomes" id="UP001140094"/>
    </source>
</evidence>
<evidence type="ECO:0000256" key="1">
    <source>
        <dbReference type="SAM" id="MobiDB-lite"/>
    </source>
</evidence>
<feature type="region of interest" description="Disordered" evidence="1">
    <location>
        <begin position="1"/>
        <end position="33"/>
    </location>
</feature>
<gene>
    <name evidence="3" type="ORF">H4R20_005069</name>
</gene>
<dbReference type="OrthoDB" id="5584477at2759"/>
<dbReference type="SUPFAM" id="SSF56112">
    <property type="entry name" value="Protein kinase-like (PK-like)"/>
    <property type="match status" value="1"/>
</dbReference>
<evidence type="ECO:0000259" key="2">
    <source>
        <dbReference type="Pfam" id="PF17667"/>
    </source>
</evidence>
<name>A0A9W8LS75_9FUNG</name>
<feature type="compositionally biased region" description="Polar residues" evidence="1">
    <location>
        <begin position="1"/>
        <end position="24"/>
    </location>
</feature>
<dbReference type="PANTHER" id="PTHR38248">
    <property type="entry name" value="FUNK1 6"/>
    <property type="match status" value="1"/>
</dbReference>
<dbReference type="EMBL" id="JANBUO010001549">
    <property type="protein sequence ID" value="KAJ2797771.1"/>
    <property type="molecule type" value="Genomic_DNA"/>
</dbReference>
<evidence type="ECO:0000313" key="3">
    <source>
        <dbReference type="EMBL" id="KAJ2797771.1"/>
    </source>
</evidence>
<dbReference type="Proteomes" id="UP001140094">
    <property type="component" value="Unassembled WGS sequence"/>
</dbReference>